<dbReference type="NCBIfam" id="NF004051">
    <property type="entry name" value="PRK05571.1"/>
    <property type="match status" value="1"/>
</dbReference>
<dbReference type="GO" id="GO:0009052">
    <property type="term" value="P:pentose-phosphate shunt, non-oxidative branch"/>
    <property type="evidence" value="ECO:0007669"/>
    <property type="project" value="TreeGrafter"/>
</dbReference>
<dbReference type="KEGG" id="hbl:XJ32_09165"/>
<dbReference type="InterPro" id="IPR003500">
    <property type="entry name" value="RpiB_LacA_LacB"/>
</dbReference>
<dbReference type="SUPFAM" id="SSF89623">
    <property type="entry name" value="Ribose/Galactose isomerase RpiB/AlsB"/>
    <property type="match status" value="1"/>
</dbReference>
<dbReference type="GO" id="GO:0019316">
    <property type="term" value="P:D-allose catabolic process"/>
    <property type="evidence" value="ECO:0007669"/>
    <property type="project" value="TreeGrafter"/>
</dbReference>
<feature type="active site" description="Proton donor" evidence="3">
    <location>
        <position position="98"/>
    </location>
</feature>
<name>A0A1Q2LIJ8_9HELI</name>
<dbReference type="AlphaFoldDB" id="A0A1Q2LIJ8"/>
<evidence type="ECO:0000256" key="4">
    <source>
        <dbReference type="PIRSR" id="PIRSR005384-2"/>
    </source>
</evidence>
<sequence length="145" mass="15800">MLFIASDHAGIKIKQVATKYCKEHNIAFKDLGVHVSDSVDYPDMAEAVCQEMLKDIENSRGILICGSGIGMSIAANRHRAIRAALCFDPYMAAVARKHNNANVLCLGERVIGAGVAEAVIEVFLNETFEGGRHAIRVEKLTNTKD</sequence>
<dbReference type="GO" id="GO:0004751">
    <property type="term" value="F:ribose-5-phosphate isomerase activity"/>
    <property type="evidence" value="ECO:0007669"/>
    <property type="project" value="TreeGrafter"/>
</dbReference>
<feature type="binding site" evidence="4">
    <location>
        <position position="109"/>
    </location>
    <ligand>
        <name>D-ribulose 5-phosphate</name>
        <dbReference type="ChEBI" id="CHEBI:58121"/>
    </ligand>
</feature>
<dbReference type="RefSeq" id="WP_077389244.1">
    <property type="nucleotide sequence ID" value="NZ_CALESD010000198.1"/>
</dbReference>
<organism evidence="5 6">
    <name type="scientific">Helicobacter bilis</name>
    <dbReference type="NCBI Taxonomy" id="37372"/>
    <lineage>
        <taxon>Bacteria</taxon>
        <taxon>Pseudomonadati</taxon>
        <taxon>Campylobacterota</taxon>
        <taxon>Epsilonproteobacteria</taxon>
        <taxon>Campylobacterales</taxon>
        <taxon>Helicobacteraceae</taxon>
        <taxon>Helicobacter</taxon>
    </lineage>
</organism>
<dbReference type="NCBIfam" id="TIGR00689">
    <property type="entry name" value="rpiB_lacA_lacB"/>
    <property type="match status" value="1"/>
</dbReference>
<evidence type="ECO:0000256" key="3">
    <source>
        <dbReference type="PIRSR" id="PIRSR005384-1"/>
    </source>
</evidence>
<protein>
    <submittedName>
        <fullName evidence="5">Ribose 5-phosphate isomerase</fullName>
    </submittedName>
</protein>
<gene>
    <name evidence="5" type="ORF">XJ32_09165</name>
</gene>
<feature type="binding site" evidence="4">
    <location>
        <begin position="7"/>
        <end position="8"/>
    </location>
    <ligand>
        <name>D-ribulose 5-phosphate</name>
        <dbReference type="ChEBI" id="CHEBI:58121"/>
    </ligand>
</feature>
<feature type="binding site" evidence="4">
    <location>
        <position position="99"/>
    </location>
    <ligand>
        <name>D-ribulose 5-phosphate</name>
        <dbReference type="ChEBI" id="CHEBI:58121"/>
    </ligand>
</feature>
<feature type="binding site" evidence="4">
    <location>
        <position position="132"/>
    </location>
    <ligand>
        <name>D-ribulose 5-phosphate</name>
        <dbReference type="ChEBI" id="CHEBI:58121"/>
    </ligand>
</feature>
<evidence type="ECO:0000256" key="1">
    <source>
        <dbReference type="ARBA" id="ARBA00008754"/>
    </source>
</evidence>
<accession>A0A1Q2LIJ8</accession>
<evidence type="ECO:0000256" key="2">
    <source>
        <dbReference type="ARBA" id="ARBA00023235"/>
    </source>
</evidence>
<reference evidence="5 6" key="1">
    <citation type="submission" date="2017-02" db="EMBL/GenBank/DDBJ databases">
        <title>Whole genome sequencing of Helicobacter bilis strain AAQJH.</title>
        <authorList>
            <person name="Conlan S."/>
            <person name="Thomas P.J."/>
            <person name="Mullikin J."/>
            <person name="Palmore T.N."/>
            <person name="Frank K.M."/>
            <person name="Segre J.A."/>
        </authorList>
    </citation>
    <scope>NUCLEOTIDE SEQUENCE [LARGE SCALE GENOMIC DNA]</scope>
    <source>
        <strain evidence="5 6">AAQJH</strain>
    </source>
</reference>
<dbReference type="EMBL" id="CP019645">
    <property type="protein sequence ID" value="AQQ60229.1"/>
    <property type="molecule type" value="Genomic_DNA"/>
</dbReference>
<dbReference type="Pfam" id="PF02502">
    <property type="entry name" value="LacAB_rpiB"/>
    <property type="match status" value="1"/>
</dbReference>
<feature type="binding site" evidence="4">
    <location>
        <position position="136"/>
    </location>
    <ligand>
        <name>D-ribulose 5-phosphate</name>
        <dbReference type="ChEBI" id="CHEBI:58121"/>
    </ligand>
</feature>
<dbReference type="NCBIfam" id="TIGR01120">
    <property type="entry name" value="rpiB"/>
    <property type="match status" value="1"/>
</dbReference>
<dbReference type="InterPro" id="IPR004785">
    <property type="entry name" value="RpiB"/>
</dbReference>
<evidence type="ECO:0000313" key="6">
    <source>
        <dbReference type="Proteomes" id="UP000188298"/>
    </source>
</evidence>
<dbReference type="PANTHER" id="PTHR30345:SF0">
    <property type="entry name" value="DNA DAMAGE-REPAIR_TOLERATION PROTEIN DRT102"/>
    <property type="match status" value="1"/>
</dbReference>
<dbReference type="InterPro" id="IPR036569">
    <property type="entry name" value="RpiB_LacA_LacB_sf"/>
</dbReference>
<evidence type="ECO:0000313" key="5">
    <source>
        <dbReference type="EMBL" id="AQQ60229.1"/>
    </source>
</evidence>
<dbReference type="Gene3D" id="3.40.1400.10">
    <property type="entry name" value="Sugar-phosphate isomerase, RpiB/LacA/LacB"/>
    <property type="match status" value="1"/>
</dbReference>
<dbReference type="PIRSF" id="PIRSF005384">
    <property type="entry name" value="RpiB_LacA_B"/>
    <property type="match status" value="1"/>
</dbReference>
<feature type="active site" description="Proton acceptor" evidence="3">
    <location>
        <position position="65"/>
    </location>
</feature>
<dbReference type="Proteomes" id="UP000188298">
    <property type="component" value="Chromosome"/>
</dbReference>
<dbReference type="PANTHER" id="PTHR30345">
    <property type="entry name" value="RIBOSE-5-PHOSPHATE ISOMERASE B"/>
    <property type="match status" value="1"/>
</dbReference>
<feature type="binding site" evidence="4">
    <location>
        <begin position="66"/>
        <end position="70"/>
    </location>
    <ligand>
        <name>D-ribulose 5-phosphate</name>
        <dbReference type="ChEBI" id="CHEBI:58121"/>
    </ligand>
</feature>
<comment type="similarity">
    <text evidence="1">Belongs to the LacAB/RpiB family.</text>
</comment>
<proteinExistence type="inferred from homology"/>
<keyword evidence="2 5" id="KW-0413">Isomerase</keyword>